<dbReference type="AlphaFoldDB" id="A0A9Q0FLE1"/>
<dbReference type="OrthoDB" id="1166622at2759"/>
<keyword evidence="4" id="KW-1185">Reference proteome</keyword>
<feature type="domain" description="DUF4283" evidence="2">
    <location>
        <begin position="111"/>
        <end position="170"/>
    </location>
</feature>
<dbReference type="InterPro" id="IPR025558">
    <property type="entry name" value="DUF4283"/>
</dbReference>
<evidence type="ECO:0000259" key="2">
    <source>
        <dbReference type="Pfam" id="PF14111"/>
    </source>
</evidence>
<evidence type="ECO:0000313" key="3">
    <source>
        <dbReference type="EMBL" id="KAJ4833652.1"/>
    </source>
</evidence>
<accession>A0A9Q0FLE1</accession>
<dbReference type="Pfam" id="PF14111">
    <property type="entry name" value="DUF4283"/>
    <property type="match status" value="1"/>
</dbReference>
<feature type="region of interest" description="Disordered" evidence="1">
    <location>
        <begin position="228"/>
        <end position="247"/>
    </location>
</feature>
<organism evidence="3 4">
    <name type="scientific">Turnera subulata</name>
    <dbReference type="NCBI Taxonomy" id="218843"/>
    <lineage>
        <taxon>Eukaryota</taxon>
        <taxon>Viridiplantae</taxon>
        <taxon>Streptophyta</taxon>
        <taxon>Embryophyta</taxon>
        <taxon>Tracheophyta</taxon>
        <taxon>Spermatophyta</taxon>
        <taxon>Magnoliopsida</taxon>
        <taxon>eudicotyledons</taxon>
        <taxon>Gunneridae</taxon>
        <taxon>Pentapetalae</taxon>
        <taxon>rosids</taxon>
        <taxon>fabids</taxon>
        <taxon>Malpighiales</taxon>
        <taxon>Passifloraceae</taxon>
        <taxon>Turnera</taxon>
    </lineage>
</organism>
<evidence type="ECO:0000256" key="1">
    <source>
        <dbReference type="SAM" id="MobiDB-lite"/>
    </source>
</evidence>
<sequence length="356" mass="39768">MGCRPTLPTLHVVATAREVTGRRRVRVSLLGGVDDGWRQSRAATVSRGGEGGVAVDGGVVVVVGNEARTGVPITTKQTWRLPHVRSWISVAILWANTDPKESLGAIVAHAYVIGKVLGDRRPHISQIRSQMVIIWYIKGDFRIIPKPNNIFLIGFELEEDKNKMLKGSPWCPKPKRKDEGVDKRDELSFGPWRKAKETYVKHYPAKKQLPVKIQDDVMIEEALNTHVPARGDEEGPIPPNSQTHTGPMNTVTELVTKLEDYVLIHASASKPSWTRLARSAKVKYQPTTVELMQLDQMEEERMKPPTSEGLCLRATDGAGIKPRKQTRSRLYTKLGDSQQRSWLKYGTTLDVDGNES</sequence>
<proteinExistence type="predicted"/>
<gene>
    <name evidence="3" type="ORF">Tsubulata_001284</name>
</gene>
<protein>
    <recommendedName>
        <fullName evidence="2">DUF4283 domain-containing protein</fullName>
    </recommendedName>
</protein>
<reference evidence="3" key="1">
    <citation type="submission" date="2022-02" db="EMBL/GenBank/DDBJ databases">
        <authorList>
            <person name="Henning P.M."/>
            <person name="McCubbin A.G."/>
            <person name="Shore J.S."/>
        </authorList>
    </citation>
    <scope>NUCLEOTIDE SEQUENCE</scope>
    <source>
        <strain evidence="3">F60SS</strain>
        <tissue evidence="3">Leaves</tissue>
    </source>
</reference>
<evidence type="ECO:0000313" key="4">
    <source>
        <dbReference type="Proteomes" id="UP001141552"/>
    </source>
</evidence>
<reference evidence="3" key="2">
    <citation type="journal article" date="2023" name="Plants (Basel)">
        <title>Annotation of the Turnera subulata (Passifloraceae) Draft Genome Reveals the S-Locus Evolved after the Divergence of Turneroideae from Passifloroideae in a Stepwise Manner.</title>
        <authorList>
            <person name="Henning P.M."/>
            <person name="Roalson E.H."/>
            <person name="Mir W."/>
            <person name="McCubbin A.G."/>
            <person name="Shore J.S."/>
        </authorList>
    </citation>
    <scope>NUCLEOTIDE SEQUENCE</scope>
    <source>
        <strain evidence="3">F60SS</strain>
    </source>
</reference>
<dbReference type="Proteomes" id="UP001141552">
    <property type="component" value="Unassembled WGS sequence"/>
</dbReference>
<comment type="caution">
    <text evidence="3">The sequence shown here is derived from an EMBL/GenBank/DDBJ whole genome shotgun (WGS) entry which is preliminary data.</text>
</comment>
<dbReference type="EMBL" id="JAKUCV010004898">
    <property type="protein sequence ID" value="KAJ4833652.1"/>
    <property type="molecule type" value="Genomic_DNA"/>
</dbReference>
<name>A0A9Q0FLE1_9ROSI</name>